<dbReference type="PANTHER" id="PTHR23122">
    <property type="entry name" value="MEMBRANE-ASSOCIATED GUANYLATE KINASE MAGUK"/>
    <property type="match status" value="1"/>
</dbReference>
<feature type="domain" description="SH3" evidence="3">
    <location>
        <begin position="653"/>
        <end position="722"/>
    </location>
</feature>
<dbReference type="AlphaFoldDB" id="A0A8J6H962"/>
<dbReference type="CDD" id="cd10831">
    <property type="entry name" value="PDZ_CASK-like"/>
    <property type="match status" value="1"/>
</dbReference>
<sequence length="776" mass="86094">MWFGLSPKQVAATTPHRKTLPKLGGVINTGGFKLKHHYLGAGEPLGFNYCDAPPPTIFISPRRLGGGGMRMSQPPPLNKQNNKSVLPSRSFLFTDDLLRGITSFIGHKRYNEYCLGDSSGQFERVCSRLDGFTARYEIFLFYGVLSCGTNPEKGTEMRTDLTSNSEPTKPRLDKLPNKIKRCRCKLMQPAAQQRLINCVMLCHAPSTVAKRLARHFTSGRSRVLTPVPPDQVWVFFKGFPTPSHRVPTNSPPILTVPIPNLPVNVAEKALESLSSPPPSGGMKNVSFPVAATQTKTFPAMSAATFTGADPERSGVPSTPESCYCTRLRTPRLRRVLYDQNGERLENDTSSLEEFQQKFPDFQGTYQYLAQKVYKCVNMFLETEFPPHHHIVVYLISQIRRMLGLSTYHLPSAPILAVPIPNLPVNVAEKALEALPRGKALLQAHDVVAHEIYGEDAMRVTPPPLLPYLNGGDDLDGPNGEVEMENVTRVRLVQFQKNTDEPMGITLKMNEDGKCIVARIMHGGMIHRQATLHVGDEIREINGISVMNQSVNALQKILREARGSVTFKIVPSYRSAPPPCENDCCSEHEEESFSESTHAPEVVTGRFREAISGGFVVIRHWSNDSIFSVFGPSSYSGLNLYQYYMAPAPGGVSRLQIFVRAQFDYDPLEDELIPCAQAGIAFKTGDILQIISKDDHHWWQARKDNAAGSAGLIPSPELQEWRAACAAMEKTKQEQGNPERDSFASVVRRDSFKFPAVHKTSVADPFTVACVLKVDVC</sequence>
<feature type="domain" description="PDZ" evidence="4">
    <location>
        <begin position="491"/>
        <end position="572"/>
    </location>
</feature>
<dbReference type="InterPro" id="IPR001452">
    <property type="entry name" value="SH3_domain"/>
</dbReference>
<dbReference type="InterPro" id="IPR036034">
    <property type="entry name" value="PDZ_sf"/>
</dbReference>
<dbReference type="InterPro" id="IPR036028">
    <property type="entry name" value="SH3-like_dom_sf"/>
</dbReference>
<dbReference type="InterPro" id="IPR001478">
    <property type="entry name" value="PDZ"/>
</dbReference>
<dbReference type="SMART" id="SM00228">
    <property type="entry name" value="PDZ"/>
    <property type="match status" value="1"/>
</dbReference>
<dbReference type="Pfam" id="PF00595">
    <property type="entry name" value="PDZ"/>
    <property type="match status" value="1"/>
</dbReference>
<dbReference type="Proteomes" id="UP000719412">
    <property type="component" value="Unassembled WGS sequence"/>
</dbReference>
<evidence type="ECO:0000256" key="2">
    <source>
        <dbReference type="PROSITE-ProRule" id="PRU00192"/>
    </source>
</evidence>
<dbReference type="PROSITE" id="PS50002">
    <property type="entry name" value="SH3"/>
    <property type="match status" value="1"/>
</dbReference>
<dbReference type="SMART" id="SM00326">
    <property type="entry name" value="SH3"/>
    <property type="match status" value="1"/>
</dbReference>
<dbReference type="Pfam" id="PF00018">
    <property type="entry name" value="SH3_1"/>
    <property type="match status" value="1"/>
</dbReference>
<evidence type="ECO:0008006" key="7">
    <source>
        <dbReference type="Google" id="ProtNLM"/>
    </source>
</evidence>
<dbReference type="Gene3D" id="2.30.30.40">
    <property type="entry name" value="SH3 Domains"/>
    <property type="match status" value="1"/>
</dbReference>
<keyword evidence="1 2" id="KW-0728">SH3 domain</keyword>
<evidence type="ECO:0000313" key="5">
    <source>
        <dbReference type="EMBL" id="KAH0810313.1"/>
    </source>
</evidence>
<evidence type="ECO:0000259" key="4">
    <source>
        <dbReference type="PROSITE" id="PS50106"/>
    </source>
</evidence>
<organism evidence="5 6">
    <name type="scientific">Tenebrio molitor</name>
    <name type="common">Yellow mealworm beetle</name>
    <dbReference type="NCBI Taxonomy" id="7067"/>
    <lineage>
        <taxon>Eukaryota</taxon>
        <taxon>Metazoa</taxon>
        <taxon>Ecdysozoa</taxon>
        <taxon>Arthropoda</taxon>
        <taxon>Hexapoda</taxon>
        <taxon>Insecta</taxon>
        <taxon>Pterygota</taxon>
        <taxon>Neoptera</taxon>
        <taxon>Endopterygota</taxon>
        <taxon>Coleoptera</taxon>
        <taxon>Polyphaga</taxon>
        <taxon>Cucujiformia</taxon>
        <taxon>Tenebrionidae</taxon>
        <taxon>Tenebrio</taxon>
    </lineage>
</organism>
<name>A0A8J6H962_TENMO</name>
<dbReference type="SUPFAM" id="SSF50044">
    <property type="entry name" value="SH3-domain"/>
    <property type="match status" value="1"/>
</dbReference>
<evidence type="ECO:0000256" key="1">
    <source>
        <dbReference type="ARBA" id="ARBA00022443"/>
    </source>
</evidence>
<keyword evidence="6" id="KW-1185">Reference proteome</keyword>
<dbReference type="EMBL" id="JABDTM020027573">
    <property type="protein sequence ID" value="KAH0810313.1"/>
    <property type="molecule type" value="Genomic_DNA"/>
</dbReference>
<gene>
    <name evidence="5" type="ORF">GEV33_012480</name>
</gene>
<reference evidence="5" key="2">
    <citation type="submission" date="2021-08" db="EMBL/GenBank/DDBJ databases">
        <authorList>
            <person name="Eriksson T."/>
        </authorList>
    </citation>
    <scope>NUCLEOTIDE SEQUENCE</scope>
    <source>
        <strain evidence="5">Stoneville</strain>
        <tissue evidence="5">Whole head</tissue>
    </source>
</reference>
<accession>A0A8J6H962</accession>
<dbReference type="Gene3D" id="1.10.287.650">
    <property type="entry name" value="L27 domain"/>
    <property type="match status" value="1"/>
</dbReference>
<comment type="caution">
    <text evidence="5">The sequence shown here is derived from an EMBL/GenBank/DDBJ whole genome shotgun (WGS) entry which is preliminary data.</text>
</comment>
<evidence type="ECO:0000313" key="6">
    <source>
        <dbReference type="Proteomes" id="UP000719412"/>
    </source>
</evidence>
<dbReference type="FunFam" id="2.30.42.10:FF:000016">
    <property type="entry name" value="peripheral plasma membrane protein CASK isoform X2"/>
    <property type="match status" value="1"/>
</dbReference>
<dbReference type="InterPro" id="IPR050716">
    <property type="entry name" value="MAGUK"/>
</dbReference>
<evidence type="ECO:0000259" key="3">
    <source>
        <dbReference type="PROSITE" id="PS50002"/>
    </source>
</evidence>
<protein>
    <recommendedName>
        <fullName evidence="7">Peripheral plasma membrane protein CASK</fullName>
    </recommendedName>
</protein>
<dbReference type="Gene3D" id="2.30.42.10">
    <property type="match status" value="1"/>
</dbReference>
<dbReference type="SUPFAM" id="SSF50156">
    <property type="entry name" value="PDZ domain-like"/>
    <property type="match status" value="1"/>
</dbReference>
<proteinExistence type="predicted"/>
<dbReference type="PROSITE" id="PS50106">
    <property type="entry name" value="PDZ"/>
    <property type="match status" value="1"/>
</dbReference>
<reference evidence="5" key="1">
    <citation type="journal article" date="2020" name="J Insects Food Feed">
        <title>The yellow mealworm (Tenebrio molitor) genome: a resource for the emerging insects as food and feed industry.</title>
        <authorList>
            <person name="Eriksson T."/>
            <person name="Andere A."/>
            <person name="Kelstrup H."/>
            <person name="Emery V."/>
            <person name="Picard C."/>
        </authorList>
    </citation>
    <scope>NUCLEOTIDE SEQUENCE</scope>
    <source>
        <strain evidence="5">Stoneville</strain>
        <tissue evidence="5">Whole head</tissue>
    </source>
</reference>